<keyword evidence="3" id="KW-1185">Reference proteome</keyword>
<dbReference type="AlphaFoldDB" id="A0A9W7HNI9"/>
<name>A0A9W7HNI9_HIBTR</name>
<feature type="region of interest" description="Disordered" evidence="1">
    <location>
        <begin position="1"/>
        <end position="24"/>
    </location>
</feature>
<evidence type="ECO:0000313" key="2">
    <source>
        <dbReference type="EMBL" id="GMI79105.1"/>
    </source>
</evidence>
<feature type="compositionally biased region" description="Polar residues" evidence="1">
    <location>
        <begin position="11"/>
        <end position="24"/>
    </location>
</feature>
<evidence type="ECO:0000313" key="3">
    <source>
        <dbReference type="Proteomes" id="UP001165190"/>
    </source>
</evidence>
<protein>
    <submittedName>
        <fullName evidence="2">Uncharacterized protein</fullName>
    </submittedName>
</protein>
<reference evidence="2" key="1">
    <citation type="submission" date="2023-05" db="EMBL/GenBank/DDBJ databases">
        <title>Genome and transcriptome analyses reveal genes involved in the formation of fine ridges on petal epidermal cells in Hibiscus trionum.</title>
        <authorList>
            <person name="Koshimizu S."/>
            <person name="Masuda S."/>
            <person name="Ishii T."/>
            <person name="Shirasu K."/>
            <person name="Hoshino A."/>
            <person name="Arita M."/>
        </authorList>
    </citation>
    <scope>NUCLEOTIDE SEQUENCE</scope>
    <source>
        <strain evidence="2">Hamamatsu line</strain>
    </source>
</reference>
<organism evidence="2 3">
    <name type="scientific">Hibiscus trionum</name>
    <name type="common">Flower of an hour</name>
    <dbReference type="NCBI Taxonomy" id="183268"/>
    <lineage>
        <taxon>Eukaryota</taxon>
        <taxon>Viridiplantae</taxon>
        <taxon>Streptophyta</taxon>
        <taxon>Embryophyta</taxon>
        <taxon>Tracheophyta</taxon>
        <taxon>Spermatophyta</taxon>
        <taxon>Magnoliopsida</taxon>
        <taxon>eudicotyledons</taxon>
        <taxon>Gunneridae</taxon>
        <taxon>Pentapetalae</taxon>
        <taxon>rosids</taxon>
        <taxon>malvids</taxon>
        <taxon>Malvales</taxon>
        <taxon>Malvaceae</taxon>
        <taxon>Malvoideae</taxon>
        <taxon>Hibiscus</taxon>
    </lineage>
</organism>
<gene>
    <name evidence="2" type="ORF">HRI_001579800</name>
</gene>
<evidence type="ECO:0000256" key="1">
    <source>
        <dbReference type="SAM" id="MobiDB-lite"/>
    </source>
</evidence>
<proteinExistence type="predicted"/>
<comment type="caution">
    <text evidence="2">The sequence shown here is derived from an EMBL/GenBank/DDBJ whole genome shotgun (WGS) entry which is preliminary data.</text>
</comment>
<feature type="compositionally biased region" description="Basic and acidic residues" evidence="1">
    <location>
        <begin position="1"/>
        <end position="10"/>
    </location>
</feature>
<accession>A0A9W7HNI9</accession>
<dbReference type="EMBL" id="BSYR01000016">
    <property type="protein sequence ID" value="GMI79105.1"/>
    <property type="molecule type" value="Genomic_DNA"/>
</dbReference>
<sequence>MLSKCLERRNNNTAAGSKHCNNGLDQPRAQDYHVAPNSLPAIQESCMTMPFNFVGVDRQGHEQLVREDMDIRVQEPAGGVFVGDLATEDHQFGQFGEVNVLSRADEGCSKWDWDDFMLDMDLWTNSL</sequence>
<dbReference type="Proteomes" id="UP001165190">
    <property type="component" value="Unassembled WGS sequence"/>
</dbReference>